<dbReference type="RefSeq" id="WP_316972581.1">
    <property type="nucleotide sequence ID" value="NZ_JAWIIJ010000002.1"/>
</dbReference>
<evidence type="ECO:0008006" key="4">
    <source>
        <dbReference type="Google" id="ProtNLM"/>
    </source>
</evidence>
<organism evidence="2 3">
    <name type="scientific">Marinobacter xestospongiae</name>
    <dbReference type="NCBI Taxonomy" id="994319"/>
    <lineage>
        <taxon>Bacteria</taxon>
        <taxon>Pseudomonadati</taxon>
        <taxon>Pseudomonadota</taxon>
        <taxon>Gammaproteobacteria</taxon>
        <taxon>Pseudomonadales</taxon>
        <taxon>Marinobacteraceae</taxon>
        <taxon>Marinobacter</taxon>
    </lineage>
</organism>
<evidence type="ECO:0000313" key="2">
    <source>
        <dbReference type="EMBL" id="MDV2077692.1"/>
    </source>
</evidence>
<dbReference type="Proteomes" id="UP001269819">
    <property type="component" value="Unassembled WGS sequence"/>
</dbReference>
<sequence>MFIDFKSTAGKARLAFVLSTVIGLAACGGGGSGGSNDDTGGGDPGNQPGNSDSGSINEQAATIQSEEDAKAGADAAVDSAHQAIIEEQAPDVGGLPTGASISTQSQQDWVMSLTTEYATQALSPTAAVTEVEGDCGGEARVNFNDSRSAYTVVYDNFCTTISQNETYVMDGVFEWFGYDNLETEWGYDFDYTVDYLGETRSYSGTYRCGDSSYQSCSYINNYEGRNGRQYRTENVSVYESNGAYEVDARVYDEELGYVDYEASDLVLCDGGYGFSAGFISIKDSSGNNVIRIDFSGCSSFTVTYNGVASSYNY</sequence>
<name>A0ABU3VTV5_9GAMM</name>
<feature type="region of interest" description="Disordered" evidence="1">
    <location>
        <begin position="31"/>
        <end position="56"/>
    </location>
</feature>
<evidence type="ECO:0000256" key="1">
    <source>
        <dbReference type="SAM" id="MobiDB-lite"/>
    </source>
</evidence>
<gene>
    <name evidence="2" type="ORF">RYS15_03320</name>
</gene>
<keyword evidence="3" id="KW-1185">Reference proteome</keyword>
<evidence type="ECO:0000313" key="3">
    <source>
        <dbReference type="Proteomes" id="UP001269819"/>
    </source>
</evidence>
<protein>
    <recommendedName>
        <fullName evidence="4">YD repeat-containing protein</fullName>
    </recommendedName>
</protein>
<reference evidence="2 3" key="1">
    <citation type="submission" date="2023-10" db="EMBL/GenBank/DDBJ databases">
        <title>Characteristics and mechanism of a salt-tolerant marine origin heterotrophic nitrifying- aerobic denitrifying bacteria Marinobacter xestospongiae HN1.</title>
        <authorList>
            <person name="Qi R."/>
        </authorList>
    </citation>
    <scope>NUCLEOTIDE SEQUENCE [LARGE SCALE GENOMIC DNA]</scope>
    <source>
        <strain evidence="2 3">HN1</strain>
    </source>
</reference>
<dbReference type="PROSITE" id="PS51257">
    <property type="entry name" value="PROKAR_LIPOPROTEIN"/>
    <property type="match status" value="1"/>
</dbReference>
<dbReference type="EMBL" id="JAWIIJ010000002">
    <property type="protein sequence ID" value="MDV2077692.1"/>
    <property type="molecule type" value="Genomic_DNA"/>
</dbReference>
<comment type="caution">
    <text evidence="2">The sequence shown here is derived from an EMBL/GenBank/DDBJ whole genome shotgun (WGS) entry which is preliminary data.</text>
</comment>
<accession>A0ABU3VTV5</accession>
<proteinExistence type="predicted"/>
<feature type="compositionally biased region" description="Gly residues" evidence="1">
    <location>
        <begin position="31"/>
        <end position="44"/>
    </location>
</feature>